<gene>
    <name evidence="2" type="ORF">QE152_g39183</name>
</gene>
<sequence>MKGKAISRKLTCSKRNSSRFRYKQVVESKTQAALGDRAKMIKMIEGLELLKIKIGEKDEELRNTQHSNETLKHQINGLNRVLQASGAGEVAKELVSTQEKLAKELVSTQEKLSSLQSLYHQIASEKNCLVEKMSSYSAKIEIFSNNEVVLKNKIADLENETRMLNEEKLNLKEEISTQKATLNALQIERKRHLEEKTFLKAVYDKVKSGVGKTEELENAVLVMNKETSRLTVIAEYNKQLGDKLQAEIQDRDAIINELQQNLKKLSDMQKLSVKEKAALCEELTEVCSFKDVLSTKLEDEMNKNAKINESRKILETNAVRQLESLRSFHNIERSAVKKLLGDFNDVLIQRNKLQAAEKEHEMYISKLEDQIRQLNEEIKILNATKLQNEKKISSLDTSLGETRERLVQLNLEKDKCLAEGDVLREDNKRLRESVAHLKQNLQNMQTTVDASKSVEVDLTSQLKKKSSKLDKIKEELNVVKSNLKSVKSENADLIKKLDNIKLEYDQMFSDYVNFKNESMQAANSKLDKIKEELNVVKSNLKSVKSENADLIKKLDNIKLEYDQMFSDYVNFKNESMQAANLQQNKLQMTETELERCTESAKNIEMAYQERLMECENLNSYLKTKETEYAALKLEKDRLDKNIEMINKDKENLSLKLVKILSERETLRIHTLGIQEKITEKEKLYNSSFEELSRINEEQVSDLKKQVEYFKSELAPLKEKLIKEKKMYAQLEESHKDLAAKLLKSVHMLIDEKLARQSTEAKITQLTQELIRRETEQVGSEQKLGIYSEKIEESCSKIQELQQQVKALENECKETNLKYQNQSADYEELSSKFTTIEALYKEQLNKPAGSMTSFENEDRIMSLKCEIDENHAYVMKLQNDIFKLQQDKTTLEFQITELELRLNDAEKRCQLEEELKNTFQAANQRTLSAILDMKEEGSINRCLCDRLLDVAKCFGYEGRGVD</sequence>
<feature type="coiled-coil region" evidence="1">
    <location>
        <begin position="350"/>
        <end position="391"/>
    </location>
</feature>
<proteinExistence type="predicted"/>
<evidence type="ECO:0000256" key="1">
    <source>
        <dbReference type="SAM" id="Coils"/>
    </source>
</evidence>
<protein>
    <submittedName>
        <fullName evidence="2">Uncharacterized protein</fullName>
    </submittedName>
</protein>
<feature type="coiled-coil region" evidence="1">
    <location>
        <begin position="248"/>
        <end position="317"/>
    </location>
</feature>
<dbReference type="AlphaFoldDB" id="A0AAW1HUP8"/>
<organism evidence="2 3">
    <name type="scientific">Popillia japonica</name>
    <name type="common">Japanese beetle</name>
    <dbReference type="NCBI Taxonomy" id="7064"/>
    <lineage>
        <taxon>Eukaryota</taxon>
        <taxon>Metazoa</taxon>
        <taxon>Ecdysozoa</taxon>
        <taxon>Arthropoda</taxon>
        <taxon>Hexapoda</taxon>
        <taxon>Insecta</taxon>
        <taxon>Pterygota</taxon>
        <taxon>Neoptera</taxon>
        <taxon>Endopterygota</taxon>
        <taxon>Coleoptera</taxon>
        <taxon>Polyphaga</taxon>
        <taxon>Scarabaeiformia</taxon>
        <taxon>Scarabaeidae</taxon>
        <taxon>Rutelinae</taxon>
        <taxon>Popillia</taxon>
    </lineage>
</organism>
<feature type="coiled-coil region" evidence="1">
    <location>
        <begin position="755"/>
        <end position="831"/>
    </location>
</feature>
<feature type="coiled-coil region" evidence="1">
    <location>
        <begin position="98"/>
        <end position="195"/>
    </location>
</feature>
<feature type="coiled-coil region" evidence="1">
    <location>
        <begin position="887"/>
        <end position="921"/>
    </location>
</feature>
<keyword evidence="3" id="KW-1185">Reference proteome</keyword>
<evidence type="ECO:0000313" key="3">
    <source>
        <dbReference type="Proteomes" id="UP001458880"/>
    </source>
</evidence>
<feature type="coiled-coil region" evidence="1">
    <location>
        <begin position="586"/>
        <end position="655"/>
    </location>
</feature>
<name>A0AAW1HUP8_POPJA</name>
<comment type="caution">
    <text evidence="2">The sequence shown here is derived from an EMBL/GenBank/DDBJ whole genome shotgun (WGS) entry which is preliminary data.</text>
</comment>
<reference evidence="2 3" key="1">
    <citation type="journal article" date="2024" name="BMC Genomics">
        <title>De novo assembly and annotation of Popillia japonica's genome with initial clues to its potential as an invasive pest.</title>
        <authorList>
            <person name="Cucini C."/>
            <person name="Boschi S."/>
            <person name="Funari R."/>
            <person name="Cardaioli E."/>
            <person name="Iannotti N."/>
            <person name="Marturano G."/>
            <person name="Paoli F."/>
            <person name="Bruttini M."/>
            <person name="Carapelli A."/>
            <person name="Frati F."/>
            <person name="Nardi F."/>
        </authorList>
    </citation>
    <scope>NUCLEOTIDE SEQUENCE [LARGE SCALE GENOMIC DNA]</scope>
    <source>
        <strain evidence="2">DMR45628</strain>
    </source>
</reference>
<dbReference type="Proteomes" id="UP001458880">
    <property type="component" value="Unassembled WGS sequence"/>
</dbReference>
<feature type="coiled-coil region" evidence="1">
    <location>
        <begin position="420"/>
        <end position="560"/>
    </location>
</feature>
<keyword evidence="1" id="KW-0175">Coiled coil</keyword>
<evidence type="ECO:0000313" key="2">
    <source>
        <dbReference type="EMBL" id="KAK9680326.1"/>
    </source>
</evidence>
<dbReference type="EMBL" id="JASPKY010000912">
    <property type="protein sequence ID" value="KAK9680326.1"/>
    <property type="molecule type" value="Genomic_DNA"/>
</dbReference>
<accession>A0AAW1HUP8</accession>